<keyword evidence="2" id="KW-1133">Transmembrane helix</keyword>
<name>A0A8J3U0D1_9ACTN</name>
<feature type="region of interest" description="Disordered" evidence="1">
    <location>
        <begin position="87"/>
        <end position="202"/>
    </location>
</feature>
<accession>A0A8J3U0D1</accession>
<feature type="compositionally biased region" description="Low complexity" evidence="1">
    <location>
        <begin position="103"/>
        <end position="132"/>
    </location>
</feature>
<feature type="transmembrane region" description="Helical" evidence="2">
    <location>
        <begin position="44"/>
        <end position="66"/>
    </location>
</feature>
<evidence type="ECO:0000313" key="4">
    <source>
        <dbReference type="Proteomes" id="UP000650628"/>
    </source>
</evidence>
<dbReference type="Proteomes" id="UP000650628">
    <property type="component" value="Unassembled WGS sequence"/>
</dbReference>
<evidence type="ECO:0000313" key="3">
    <source>
        <dbReference type="EMBL" id="GII33719.1"/>
    </source>
</evidence>
<organism evidence="3 4">
    <name type="scientific">Planotetraspora mira</name>
    <dbReference type="NCBI Taxonomy" id="58121"/>
    <lineage>
        <taxon>Bacteria</taxon>
        <taxon>Bacillati</taxon>
        <taxon>Actinomycetota</taxon>
        <taxon>Actinomycetes</taxon>
        <taxon>Streptosporangiales</taxon>
        <taxon>Streptosporangiaceae</taxon>
        <taxon>Planotetraspora</taxon>
    </lineage>
</organism>
<dbReference type="AlphaFoldDB" id="A0A8J3U0D1"/>
<dbReference type="RefSeq" id="WP_203957548.1">
    <property type="nucleotide sequence ID" value="NZ_BOOO01000042.1"/>
</dbReference>
<reference evidence="3 4" key="1">
    <citation type="submission" date="2021-01" db="EMBL/GenBank/DDBJ databases">
        <title>Whole genome shotgun sequence of Planotetraspora mira NBRC 15435.</title>
        <authorList>
            <person name="Komaki H."/>
            <person name="Tamura T."/>
        </authorList>
    </citation>
    <scope>NUCLEOTIDE SEQUENCE [LARGE SCALE GENOMIC DNA]</scope>
    <source>
        <strain evidence="3 4">NBRC 15435</strain>
    </source>
</reference>
<evidence type="ECO:0000256" key="2">
    <source>
        <dbReference type="SAM" id="Phobius"/>
    </source>
</evidence>
<feature type="compositionally biased region" description="Basic and acidic residues" evidence="1">
    <location>
        <begin position="133"/>
        <end position="168"/>
    </location>
</feature>
<gene>
    <name evidence="3" type="ORF">Pmi06nite_71610</name>
</gene>
<keyword evidence="2" id="KW-0812">Transmembrane</keyword>
<protein>
    <recommendedName>
        <fullName evidence="5">DUF1049 domain-containing protein</fullName>
    </recommendedName>
</protein>
<keyword evidence="2" id="KW-0472">Membrane</keyword>
<keyword evidence="4" id="KW-1185">Reference proteome</keyword>
<evidence type="ECO:0000256" key="1">
    <source>
        <dbReference type="SAM" id="MobiDB-lite"/>
    </source>
</evidence>
<evidence type="ECO:0008006" key="5">
    <source>
        <dbReference type="Google" id="ProtNLM"/>
    </source>
</evidence>
<sequence length="202" mass="21641">MVLLGLLLIIVAAAAMIEVSIDDTAVTMPITILDRTFNLSPFELFLAGAATAVVFLIGLLMVSGGMRRSTAKRRKLREARVAERQRLSQLEAEKRDLERRLEGTGPAADPTAGPTDPATAGPGPGTDPVTARAAERERERAAAREADIREADTREMARPGRTERDRATEPAGRPISVPAQPPDQLVAGRRGTARSDDPGDRA</sequence>
<feature type="compositionally biased region" description="Basic and acidic residues" evidence="1">
    <location>
        <begin position="193"/>
        <end position="202"/>
    </location>
</feature>
<feature type="compositionally biased region" description="Basic and acidic residues" evidence="1">
    <location>
        <begin position="87"/>
        <end position="102"/>
    </location>
</feature>
<proteinExistence type="predicted"/>
<dbReference type="EMBL" id="BOOO01000042">
    <property type="protein sequence ID" value="GII33719.1"/>
    <property type="molecule type" value="Genomic_DNA"/>
</dbReference>
<comment type="caution">
    <text evidence="3">The sequence shown here is derived from an EMBL/GenBank/DDBJ whole genome shotgun (WGS) entry which is preliminary data.</text>
</comment>